<evidence type="ECO:0000313" key="1">
    <source>
        <dbReference type="EMBL" id="KAJ2965961.1"/>
    </source>
</evidence>
<protein>
    <submittedName>
        <fullName evidence="1">Uncharacterized protein</fullName>
    </submittedName>
</protein>
<keyword evidence="2" id="KW-1185">Reference proteome</keyword>
<gene>
    <name evidence="1" type="ORF">NUW54_g13945</name>
</gene>
<organism evidence="1 2">
    <name type="scientific">Trametes sanguinea</name>
    <dbReference type="NCBI Taxonomy" id="158606"/>
    <lineage>
        <taxon>Eukaryota</taxon>
        <taxon>Fungi</taxon>
        <taxon>Dikarya</taxon>
        <taxon>Basidiomycota</taxon>
        <taxon>Agaricomycotina</taxon>
        <taxon>Agaricomycetes</taxon>
        <taxon>Polyporales</taxon>
        <taxon>Polyporaceae</taxon>
        <taxon>Trametes</taxon>
    </lineage>
</organism>
<comment type="caution">
    <text evidence="1">The sequence shown here is derived from an EMBL/GenBank/DDBJ whole genome shotgun (WGS) entry which is preliminary data.</text>
</comment>
<accession>A0ACC1MHZ5</accession>
<dbReference type="EMBL" id="JANSHE010006819">
    <property type="protein sequence ID" value="KAJ2965961.1"/>
    <property type="molecule type" value="Genomic_DNA"/>
</dbReference>
<sequence>MHILFPSPHSQLHPHPSCRMEVLQKPALLAPLPRLHPLHCHSVRPSSPRPLLTRRARSYSALHASCRYSSIAVITLSNVGYFGSFFTLESCNHYYMAAPIFKVVQTMVSQMILGIRTINISRRSNVVTWIVVSVFLTFTSAQWFLNMWNRTPVQGRHNNCTAGNRPPVLTVWLYYLLSMAYDILTLGISTVYLISFNPKSGKMAHLVRMYAHV</sequence>
<reference evidence="1" key="1">
    <citation type="submission" date="2022-08" db="EMBL/GenBank/DDBJ databases">
        <title>Genome Sequence of Pycnoporus sanguineus.</title>
        <authorList>
            <person name="Buettner E."/>
        </authorList>
    </citation>
    <scope>NUCLEOTIDE SEQUENCE</scope>
    <source>
        <strain evidence="1">CG-C14</strain>
    </source>
</reference>
<dbReference type="Proteomes" id="UP001144978">
    <property type="component" value="Unassembled WGS sequence"/>
</dbReference>
<name>A0ACC1MHZ5_9APHY</name>
<evidence type="ECO:0000313" key="2">
    <source>
        <dbReference type="Proteomes" id="UP001144978"/>
    </source>
</evidence>
<proteinExistence type="predicted"/>